<gene>
    <name evidence="2" type="ORF">F503_00767</name>
</gene>
<evidence type="ECO:0000256" key="1">
    <source>
        <dbReference type="SAM" id="MobiDB-lite"/>
    </source>
</evidence>
<dbReference type="Gene3D" id="3.90.640.10">
    <property type="entry name" value="Actin, Chain A, domain 4"/>
    <property type="match status" value="1"/>
</dbReference>
<dbReference type="AlphaFoldDB" id="S3C363"/>
<dbReference type="CDD" id="cd10170">
    <property type="entry name" value="ASKHA_NBD_HSP70"/>
    <property type="match status" value="1"/>
</dbReference>
<dbReference type="EMBL" id="KE148149">
    <property type="protein sequence ID" value="EPE07984.1"/>
    <property type="molecule type" value="Genomic_DNA"/>
</dbReference>
<dbReference type="Gene3D" id="3.30.420.40">
    <property type="match status" value="2"/>
</dbReference>
<protein>
    <submittedName>
        <fullName evidence="2">Hsp70 family protein</fullName>
    </submittedName>
</protein>
<dbReference type="OMA" id="ITHPAKW"/>
<sequence length="729" mass="80338">MNVDEVVSLPAPHARVAARRARMLQESRDSAAAAASSSSPGDSSPTAADAPAIPKTSTSTRFSAGPVPITRPPPIPRGLAGGDDDNAARVVLALDYGTTFTGVAYAQSVGRTIDLDDIHVVQNWPGASEVKVPSLISYSNSKMRLAQYGYSIDDDSEVLSKTKLELEENTDRGAELTTFTQTLHGLASLRLNDANAIAGLIPRHLAMNSEDIVQDYLERIADVTYDDMVNTLGRAVPEQIPIDMVITHPAKWSESAMNKTYRAAMAAFADRFPTIRNVSFVSEPEACAHYTMRAAQKVDHGRFRKGDCFIVVDAGGGTVDLASFQITDIDSARNRFKMKSVGHISGFSCGSTYVDEGFIQILKKRLDPKDSQKIVDTGPYGDGGHFVWTKEGMQVFKAFLPVKHAFTGDDTNLVEAIPLPRNLDIQDRSERGIHDGNLELKADDIREMFSYSVNKTLTLIGAQISSLDNATPRCRVKSIFLSGGFAKSDYLFSRVSDFVGQQNISVEKGLDCWCAVSKGAVMKGLGLLTEKPPAIARSPCFYGIKTRQHFSNWRNSGDNIETDSLGIRWATDQIKWFVKKNDAILPGQDRVATYKCHWLLQLKDFEAPSTSFSFSSRKRNSYHHKTDSHLPPPVYRDIVFVISSEEEAPTRYKELNMDATKVTVLHCDMRKVPQSNQERYDRDREKNIKCSVQVEVRVSTIEATVTVTSGTAIVAGPEKFPLSFSPSRP</sequence>
<name>S3C363_OPHP1</name>
<keyword evidence="3" id="KW-1185">Reference proteome</keyword>
<evidence type="ECO:0000313" key="3">
    <source>
        <dbReference type="Proteomes" id="UP000016923"/>
    </source>
</evidence>
<dbReference type="VEuPathDB" id="FungiDB:F503_00767"/>
<accession>S3C363</accession>
<dbReference type="OrthoDB" id="2963168at2759"/>
<dbReference type="InterPro" id="IPR043129">
    <property type="entry name" value="ATPase_NBD"/>
</dbReference>
<dbReference type="HOGENOM" id="CLU_009958_6_4_1"/>
<dbReference type="Proteomes" id="UP000016923">
    <property type="component" value="Unassembled WGS sequence"/>
</dbReference>
<dbReference type="SUPFAM" id="SSF53067">
    <property type="entry name" value="Actin-like ATPase domain"/>
    <property type="match status" value="2"/>
</dbReference>
<dbReference type="eggNOG" id="KOG0101">
    <property type="taxonomic scope" value="Eukaryota"/>
</dbReference>
<proteinExistence type="predicted"/>
<organism evidence="2 3">
    <name type="scientific">Ophiostoma piceae (strain UAMH 11346)</name>
    <name type="common">Sap stain fungus</name>
    <dbReference type="NCBI Taxonomy" id="1262450"/>
    <lineage>
        <taxon>Eukaryota</taxon>
        <taxon>Fungi</taxon>
        <taxon>Dikarya</taxon>
        <taxon>Ascomycota</taxon>
        <taxon>Pezizomycotina</taxon>
        <taxon>Sordariomycetes</taxon>
        <taxon>Sordariomycetidae</taxon>
        <taxon>Ophiostomatales</taxon>
        <taxon>Ophiostomataceae</taxon>
        <taxon>Ophiostoma</taxon>
    </lineage>
</organism>
<reference evidence="2 3" key="1">
    <citation type="journal article" date="2013" name="BMC Genomics">
        <title>The genome and transcriptome of the pine saprophyte Ophiostoma piceae, and a comparison with the bark beetle-associated pine pathogen Grosmannia clavigera.</title>
        <authorList>
            <person name="Haridas S."/>
            <person name="Wang Y."/>
            <person name="Lim L."/>
            <person name="Massoumi Alamouti S."/>
            <person name="Jackman S."/>
            <person name="Docking R."/>
            <person name="Robertson G."/>
            <person name="Birol I."/>
            <person name="Bohlmann J."/>
            <person name="Breuil C."/>
        </authorList>
    </citation>
    <scope>NUCLEOTIDE SEQUENCE [LARGE SCALE GENOMIC DNA]</scope>
    <source>
        <strain evidence="2 3">UAMH 11346</strain>
    </source>
</reference>
<evidence type="ECO:0000313" key="2">
    <source>
        <dbReference type="EMBL" id="EPE07984.1"/>
    </source>
</evidence>
<feature type="region of interest" description="Disordered" evidence="1">
    <location>
        <begin position="1"/>
        <end position="82"/>
    </location>
</feature>
<dbReference type="PANTHER" id="PTHR14187">
    <property type="entry name" value="ALPHA KINASE/ELONGATION FACTOR 2 KINASE"/>
    <property type="match status" value="1"/>
</dbReference>
<feature type="compositionally biased region" description="Low complexity" evidence="1">
    <location>
        <begin position="30"/>
        <end position="52"/>
    </location>
</feature>
<dbReference type="PANTHER" id="PTHR14187:SF82">
    <property type="entry name" value="FAMILY CHAPERONE, PUTATIVE (AFU_ORTHOLOGUE AFUA_7G08575)-RELATED"/>
    <property type="match status" value="1"/>
</dbReference>
<dbReference type="STRING" id="1262450.S3C363"/>